<dbReference type="EMBL" id="JOJP01000001">
    <property type="protein sequence ID" value="KEI70424.1"/>
    <property type="molecule type" value="Genomic_DNA"/>
</dbReference>
<dbReference type="Proteomes" id="UP000027997">
    <property type="component" value="Unassembled WGS sequence"/>
</dbReference>
<accession>A0A081K8E8</accession>
<sequence>MQMANGQANISGIDHSDLIGRPSAVLVSKPVIVRARPSGVMGGNSVTQTLRKNTQGLSGSISNSRFSDRSVHLLNSFRQIWSRKELSDIDLISAFKLKLINQSLLDKYKNKVRGQDLVDLQDLKKKLNKKSYDEQLTKKQRKLFKRGRRLFRVNELSNRRLMQAIRYHLINNAFFSKKMNFQEPHRACLIKEIAKKIKECEKNEVRRYLFLSRSMVPDTQLIDRAIYIIKSCFVKSKVAQRFINKQLKKSSQGKSKHLLKRNLLSEKN</sequence>
<reference evidence="1 2" key="1">
    <citation type="submission" date="2014-06" db="EMBL/GenBank/DDBJ databases">
        <title>Whole Genome Sequences of Three Symbiotic Endozoicomonas Bacteria.</title>
        <authorList>
            <person name="Neave M.J."/>
            <person name="Apprill A."/>
            <person name="Voolstra C.R."/>
        </authorList>
    </citation>
    <scope>NUCLEOTIDE SEQUENCE [LARGE SCALE GENOMIC DNA]</scope>
    <source>
        <strain evidence="1 2">DSM 22380</strain>
    </source>
</reference>
<keyword evidence="2" id="KW-1185">Reference proteome</keyword>
<evidence type="ECO:0000313" key="1">
    <source>
        <dbReference type="EMBL" id="KEI70424.1"/>
    </source>
</evidence>
<gene>
    <name evidence="1" type="ORF">GV64_06460</name>
</gene>
<name>A0A081K8E8_9GAMM</name>
<comment type="caution">
    <text evidence="1">The sequence shown here is derived from an EMBL/GenBank/DDBJ whole genome shotgun (WGS) entry which is preliminary data.</text>
</comment>
<organism evidence="1 2">
    <name type="scientific">Endozoicomonas elysicola</name>
    <dbReference type="NCBI Taxonomy" id="305900"/>
    <lineage>
        <taxon>Bacteria</taxon>
        <taxon>Pseudomonadati</taxon>
        <taxon>Pseudomonadota</taxon>
        <taxon>Gammaproteobacteria</taxon>
        <taxon>Oceanospirillales</taxon>
        <taxon>Endozoicomonadaceae</taxon>
        <taxon>Endozoicomonas</taxon>
    </lineage>
</organism>
<proteinExistence type="predicted"/>
<dbReference type="AlphaFoldDB" id="A0A081K8E8"/>
<protein>
    <submittedName>
        <fullName evidence="1">Uncharacterized protein</fullName>
    </submittedName>
</protein>
<evidence type="ECO:0000313" key="2">
    <source>
        <dbReference type="Proteomes" id="UP000027997"/>
    </source>
</evidence>